<dbReference type="Gene3D" id="3.40.50.10490">
    <property type="entry name" value="Glucose-6-phosphate isomerase like protein, domain 1"/>
    <property type="match status" value="1"/>
</dbReference>
<sequence length="297" mass="30941">MQPAGDSRQTPEGQPDDAAGVIARIRAMRSSFVRGDLRVADAVLHDPAAVVHSTVSDLATEAGTAPSTVVRFCQRLGLRGYHALKLAIARELGAGNAMVAPRIGADDSPLDVLTKIIASDAETLREVTSTIDAGQLERAVNALHDAGRILVVGVGTSAPLAQDFAYRLTTIGLHADAPADAHVQHVTARLLSPSDVCLAVSHTGSTRETVAAVEAARDVRATTIAVTSFVRSPLTEAADAVLVAGSRETSFRIEAMASRIAHLSLLDAMFVALALRRPAAASAALELTGGVLAEHRF</sequence>
<dbReference type="CDD" id="cd05013">
    <property type="entry name" value="SIS_RpiR"/>
    <property type="match status" value="1"/>
</dbReference>
<dbReference type="GO" id="GO:0097367">
    <property type="term" value="F:carbohydrate derivative binding"/>
    <property type="evidence" value="ECO:0007669"/>
    <property type="project" value="InterPro"/>
</dbReference>
<organism evidence="6 7">
    <name type="scientific">Thermocatellispora tengchongensis</name>
    <dbReference type="NCBI Taxonomy" id="1073253"/>
    <lineage>
        <taxon>Bacteria</taxon>
        <taxon>Bacillati</taxon>
        <taxon>Actinomycetota</taxon>
        <taxon>Actinomycetes</taxon>
        <taxon>Streptosporangiales</taxon>
        <taxon>Streptosporangiaceae</taxon>
        <taxon>Thermocatellispora</taxon>
    </lineage>
</organism>
<evidence type="ECO:0000313" key="7">
    <source>
        <dbReference type="Proteomes" id="UP000578449"/>
    </source>
</evidence>
<dbReference type="GO" id="GO:0003677">
    <property type="term" value="F:DNA binding"/>
    <property type="evidence" value="ECO:0007669"/>
    <property type="project" value="UniProtKB-KW"/>
</dbReference>
<evidence type="ECO:0000256" key="1">
    <source>
        <dbReference type="ARBA" id="ARBA00023015"/>
    </source>
</evidence>
<keyword evidence="7" id="KW-1185">Reference proteome</keyword>
<dbReference type="InterPro" id="IPR047640">
    <property type="entry name" value="RpiR-like"/>
</dbReference>
<evidence type="ECO:0000259" key="4">
    <source>
        <dbReference type="PROSITE" id="PS51071"/>
    </source>
</evidence>
<dbReference type="InterPro" id="IPR046348">
    <property type="entry name" value="SIS_dom_sf"/>
</dbReference>
<dbReference type="InterPro" id="IPR035472">
    <property type="entry name" value="RpiR-like_SIS"/>
</dbReference>
<keyword evidence="3" id="KW-0804">Transcription</keyword>
<dbReference type="Pfam" id="PF01380">
    <property type="entry name" value="SIS"/>
    <property type="match status" value="1"/>
</dbReference>
<dbReference type="Gene3D" id="1.10.10.10">
    <property type="entry name" value="Winged helix-like DNA-binding domain superfamily/Winged helix DNA-binding domain"/>
    <property type="match status" value="1"/>
</dbReference>
<gene>
    <name evidence="6" type="ORF">HNP84_008792</name>
</gene>
<evidence type="ECO:0000313" key="6">
    <source>
        <dbReference type="EMBL" id="MBB5139029.1"/>
    </source>
</evidence>
<dbReference type="AlphaFoldDB" id="A0A840PJ87"/>
<keyword evidence="1" id="KW-0805">Transcription regulation</keyword>
<dbReference type="GO" id="GO:0003700">
    <property type="term" value="F:DNA-binding transcription factor activity"/>
    <property type="evidence" value="ECO:0007669"/>
    <property type="project" value="InterPro"/>
</dbReference>
<dbReference type="SUPFAM" id="SSF46689">
    <property type="entry name" value="Homeodomain-like"/>
    <property type="match status" value="1"/>
</dbReference>
<dbReference type="Proteomes" id="UP000578449">
    <property type="component" value="Unassembled WGS sequence"/>
</dbReference>
<dbReference type="RefSeq" id="WP_185055886.1">
    <property type="nucleotide sequence ID" value="NZ_BAABIX010000016.1"/>
</dbReference>
<feature type="domain" description="SIS" evidence="5">
    <location>
        <begin position="139"/>
        <end position="279"/>
    </location>
</feature>
<name>A0A840PJ87_9ACTN</name>
<evidence type="ECO:0000256" key="2">
    <source>
        <dbReference type="ARBA" id="ARBA00023125"/>
    </source>
</evidence>
<dbReference type="InterPro" id="IPR036388">
    <property type="entry name" value="WH-like_DNA-bd_sf"/>
</dbReference>
<feature type="domain" description="HTH rpiR-type" evidence="4">
    <location>
        <begin position="19"/>
        <end position="95"/>
    </location>
</feature>
<comment type="caution">
    <text evidence="6">The sequence shown here is derived from an EMBL/GenBank/DDBJ whole genome shotgun (WGS) entry which is preliminary data.</text>
</comment>
<dbReference type="PANTHER" id="PTHR30514">
    <property type="entry name" value="GLUCOKINASE"/>
    <property type="match status" value="1"/>
</dbReference>
<dbReference type="InterPro" id="IPR009057">
    <property type="entry name" value="Homeodomain-like_sf"/>
</dbReference>
<proteinExistence type="predicted"/>
<dbReference type="PROSITE" id="PS51464">
    <property type="entry name" value="SIS"/>
    <property type="match status" value="1"/>
</dbReference>
<protein>
    <submittedName>
        <fullName evidence="6">DNA-binding MurR/RpiR family transcriptional regulator</fullName>
    </submittedName>
</protein>
<dbReference type="PROSITE" id="PS51071">
    <property type="entry name" value="HTH_RPIR"/>
    <property type="match status" value="1"/>
</dbReference>
<dbReference type="InterPro" id="IPR001347">
    <property type="entry name" value="SIS_dom"/>
</dbReference>
<dbReference type="SUPFAM" id="SSF53697">
    <property type="entry name" value="SIS domain"/>
    <property type="match status" value="1"/>
</dbReference>
<dbReference type="EMBL" id="JACHGN010000027">
    <property type="protein sequence ID" value="MBB5139029.1"/>
    <property type="molecule type" value="Genomic_DNA"/>
</dbReference>
<evidence type="ECO:0000259" key="5">
    <source>
        <dbReference type="PROSITE" id="PS51464"/>
    </source>
</evidence>
<keyword evidence="2 6" id="KW-0238">DNA-binding</keyword>
<dbReference type="PANTHER" id="PTHR30514:SF1">
    <property type="entry name" value="HTH-TYPE TRANSCRIPTIONAL REGULATOR HEXR-RELATED"/>
    <property type="match status" value="1"/>
</dbReference>
<evidence type="ECO:0000256" key="3">
    <source>
        <dbReference type="ARBA" id="ARBA00023163"/>
    </source>
</evidence>
<reference evidence="6 7" key="1">
    <citation type="submission" date="2020-08" db="EMBL/GenBank/DDBJ databases">
        <title>Genomic Encyclopedia of Type Strains, Phase IV (KMG-IV): sequencing the most valuable type-strain genomes for metagenomic binning, comparative biology and taxonomic classification.</title>
        <authorList>
            <person name="Goeker M."/>
        </authorList>
    </citation>
    <scope>NUCLEOTIDE SEQUENCE [LARGE SCALE GENOMIC DNA]</scope>
    <source>
        <strain evidence="6 7">DSM 45615</strain>
    </source>
</reference>
<dbReference type="InterPro" id="IPR000281">
    <property type="entry name" value="HTH_RpiR"/>
</dbReference>
<dbReference type="Pfam" id="PF01418">
    <property type="entry name" value="HTH_6"/>
    <property type="match status" value="1"/>
</dbReference>
<accession>A0A840PJ87</accession>
<dbReference type="GO" id="GO:1901135">
    <property type="term" value="P:carbohydrate derivative metabolic process"/>
    <property type="evidence" value="ECO:0007669"/>
    <property type="project" value="InterPro"/>
</dbReference>